<dbReference type="EMBL" id="JAEUBD010000095">
    <property type="protein sequence ID" value="KAH3677891.1"/>
    <property type="molecule type" value="Genomic_DNA"/>
</dbReference>
<evidence type="ECO:0000313" key="2">
    <source>
        <dbReference type="EMBL" id="KAH3677891.1"/>
    </source>
</evidence>
<accession>A0A9P8PTB6</accession>
<feature type="region of interest" description="Disordered" evidence="1">
    <location>
        <begin position="84"/>
        <end position="110"/>
    </location>
</feature>
<organism evidence="2 3">
    <name type="scientific">Ogataea polymorpha</name>
    <dbReference type="NCBI Taxonomy" id="460523"/>
    <lineage>
        <taxon>Eukaryota</taxon>
        <taxon>Fungi</taxon>
        <taxon>Dikarya</taxon>
        <taxon>Ascomycota</taxon>
        <taxon>Saccharomycotina</taxon>
        <taxon>Pichiomycetes</taxon>
        <taxon>Pichiales</taxon>
        <taxon>Pichiaceae</taxon>
        <taxon>Ogataea</taxon>
    </lineage>
</organism>
<evidence type="ECO:0000256" key="1">
    <source>
        <dbReference type="SAM" id="MobiDB-lite"/>
    </source>
</evidence>
<gene>
    <name evidence="2" type="ORF">OGATHE_000545</name>
</gene>
<reference evidence="2" key="2">
    <citation type="submission" date="2021-01" db="EMBL/GenBank/DDBJ databases">
        <authorList>
            <person name="Schikora-Tamarit M.A."/>
        </authorList>
    </citation>
    <scope>NUCLEOTIDE SEQUENCE</scope>
    <source>
        <strain evidence="2">NCAIM Y.01608</strain>
    </source>
</reference>
<name>A0A9P8PTB6_9ASCO</name>
<keyword evidence="3" id="KW-1185">Reference proteome</keyword>
<feature type="region of interest" description="Disordered" evidence="1">
    <location>
        <begin position="15"/>
        <end position="49"/>
    </location>
</feature>
<dbReference type="Proteomes" id="UP000788993">
    <property type="component" value="Unassembled WGS sequence"/>
</dbReference>
<sequence length="133" mass="14087">MTVLELYMESGEVASTDAGELRSKSDIMKPEPEPDACERPKRPLTAAAAKPAPDLKPLISNCAGVIELRVEFVCCSNINSALKSFWGRGENGSSDLGVSESGDEYGRKPAASSSFLEAGWGTVDSEDSSRALS</sequence>
<protein>
    <submittedName>
        <fullName evidence="2">Uncharacterized protein</fullName>
    </submittedName>
</protein>
<evidence type="ECO:0000313" key="3">
    <source>
        <dbReference type="Proteomes" id="UP000788993"/>
    </source>
</evidence>
<dbReference type="AlphaFoldDB" id="A0A9P8PTB6"/>
<proteinExistence type="predicted"/>
<feature type="compositionally biased region" description="Basic and acidic residues" evidence="1">
    <location>
        <begin position="19"/>
        <end position="41"/>
    </location>
</feature>
<comment type="caution">
    <text evidence="2">The sequence shown here is derived from an EMBL/GenBank/DDBJ whole genome shotgun (WGS) entry which is preliminary data.</text>
</comment>
<reference evidence="2" key="1">
    <citation type="journal article" date="2021" name="Open Biol.">
        <title>Shared evolutionary footprints suggest mitochondrial oxidative damage underlies multiple complex I losses in fungi.</title>
        <authorList>
            <person name="Schikora-Tamarit M.A."/>
            <person name="Marcet-Houben M."/>
            <person name="Nosek J."/>
            <person name="Gabaldon T."/>
        </authorList>
    </citation>
    <scope>NUCLEOTIDE SEQUENCE</scope>
    <source>
        <strain evidence="2">NCAIM Y.01608</strain>
    </source>
</reference>